<gene>
    <name evidence="2" type="ORF">GZ35B7_34</name>
</gene>
<dbReference type="EMBL" id="AY714864">
    <property type="protein sequence ID" value="AAU84001.1"/>
    <property type="molecule type" value="Genomic_DNA"/>
</dbReference>
<dbReference type="InterPro" id="IPR027417">
    <property type="entry name" value="P-loop_NTPase"/>
</dbReference>
<protein>
    <submittedName>
        <fullName evidence="2">Uncharacterized protein</fullName>
    </submittedName>
</protein>
<sequence length="586" mass="68501">MELSAIIKENEVLFEREPGSYQIQVSWRNEKGDVGSVLAPIQKGQKPIWEDNVYNISDLIFYFLNVTPLKVRRSKRNADSPLVRLSFKDIRWYCYLDQDHLDSCFYHLEDPHRKSKSRDVMRFLVGYYTEQLNDLEIKLDERKDERKGKLEAVTQIKSFLREFEYDSEKQIQQEIEQNEAELEQARTQLEEIHRGHIRDTHFADELRQRLRELTRTLQREEEVLDDLQHRVRQETALRAEILSTKFKLAKATEASLVLSGVRFECCPNCGSEINQQPVQTEQCPLCKNPRTHTEQLSSTDQTEIMRKDLTTRIEDIAESIDRHSWALRRQERIVEKRRQEKSELDVRLRKELERYDSVFLSQAREAERNVARLEERIKGLKKIAIITMAIKNLQEDADKIAVVIKGINSKIKEEKKGLKDARQYVSEIEDAYLEILNRVGVPGVSEEDKIRINLKTWEPYILPEGEDAFSYSFYNAGSGGKKTLLNVCYALAVHKVATENSLPLPTYLIIDTPMKNIGEDVNRDIFESFYQLIYELSAGPLRNTQFIIIDKEYIEPDDPEGIDIFERFMTPDDPGNPPLISYYRGP</sequence>
<dbReference type="AlphaFoldDB" id="Q649C6"/>
<name>Q649C6_UNCAG</name>
<evidence type="ECO:0000256" key="1">
    <source>
        <dbReference type="SAM" id="Coils"/>
    </source>
</evidence>
<reference evidence="2" key="1">
    <citation type="journal article" date="2004" name="Science">
        <title>Reverse methanogenesis: testing the hypothesis with environmental genomics.</title>
        <authorList>
            <person name="Hallam S.J."/>
            <person name="Putnam N."/>
            <person name="Preston C.M."/>
            <person name="Detter J.C."/>
            <person name="Rokhsar D."/>
            <person name="Richardson P.M."/>
            <person name="DeLong E.F."/>
        </authorList>
    </citation>
    <scope>NUCLEOTIDE SEQUENCE</scope>
</reference>
<accession>Q649C6</accession>
<reference evidence="2" key="2">
    <citation type="submission" date="2004-08" db="EMBL/GenBank/DDBJ databases">
        <authorList>
            <person name="Putnam N."/>
            <person name="Detter J.C."/>
            <person name="Richardson P.M."/>
            <person name="Rokhsar D."/>
        </authorList>
    </citation>
    <scope>NUCLEOTIDE SEQUENCE</scope>
</reference>
<evidence type="ECO:0000313" key="2">
    <source>
        <dbReference type="EMBL" id="AAU84001.1"/>
    </source>
</evidence>
<feature type="coiled-coil region" evidence="1">
    <location>
        <begin position="132"/>
        <end position="237"/>
    </location>
</feature>
<keyword evidence="1" id="KW-0175">Coiled coil</keyword>
<organism evidence="2">
    <name type="scientific">Uncultured archaeon GZfos26G2</name>
    <dbReference type="NCBI Taxonomy" id="3386331"/>
    <lineage>
        <taxon>Archaea</taxon>
        <taxon>Methanobacteriati</taxon>
        <taxon>Methanobacteriota</taxon>
        <taxon>Stenosarchaea group</taxon>
        <taxon>Methanomicrobia</taxon>
        <taxon>Candidatus Methanophagales</taxon>
        <taxon>Candidatus Methanophagaceae</taxon>
        <taxon>Candidatus Methanophaga</taxon>
    </lineage>
</organism>
<dbReference type="Gene3D" id="3.40.50.300">
    <property type="entry name" value="P-loop containing nucleotide triphosphate hydrolases"/>
    <property type="match status" value="1"/>
</dbReference>
<proteinExistence type="predicted"/>